<evidence type="ECO:0000313" key="3">
    <source>
        <dbReference type="Proteomes" id="UP000054018"/>
    </source>
</evidence>
<dbReference type="AlphaFoldDB" id="A0A0C9ZN36"/>
<gene>
    <name evidence="2" type="ORF">PISMIDRAFT_93430</name>
</gene>
<evidence type="ECO:0000313" key="2">
    <source>
        <dbReference type="EMBL" id="KIK27329.1"/>
    </source>
</evidence>
<feature type="region of interest" description="Disordered" evidence="1">
    <location>
        <begin position="67"/>
        <end position="86"/>
    </location>
</feature>
<protein>
    <submittedName>
        <fullName evidence="2">Uncharacterized protein</fullName>
    </submittedName>
</protein>
<feature type="region of interest" description="Disordered" evidence="1">
    <location>
        <begin position="1"/>
        <end position="30"/>
    </location>
</feature>
<dbReference type="OrthoDB" id="3358750at2759"/>
<dbReference type="PANTHER" id="PTHR39475">
    <property type="entry name" value="CONIDIATION-SPECIFIC PROTEIN 6"/>
    <property type="match status" value="1"/>
</dbReference>
<dbReference type="PANTHER" id="PTHR39475:SF1">
    <property type="entry name" value="CONIDIATION-SPECIFIC PROTEIN 6"/>
    <property type="match status" value="1"/>
</dbReference>
<dbReference type="Proteomes" id="UP000054018">
    <property type="component" value="Unassembled WGS sequence"/>
</dbReference>
<organism evidence="2 3">
    <name type="scientific">Pisolithus microcarpus 441</name>
    <dbReference type="NCBI Taxonomy" id="765257"/>
    <lineage>
        <taxon>Eukaryota</taxon>
        <taxon>Fungi</taxon>
        <taxon>Dikarya</taxon>
        <taxon>Basidiomycota</taxon>
        <taxon>Agaricomycotina</taxon>
        <taxon>Agaricomycetes</taxon>
        <taxon>Agaricomycetidae</taxon>
        <taxon>Boletales</taxon>
        <taxon>Sclerodermatineae</taxon>
        <taxon>Pisolithaceae</taxon>
        <taxon>Pisolithus</taxon>
    </lineage>
</organism>
<sequence length="116" mass="13244">MSKVGNPQVYEDGDQRNSPPIDHNPPKKINEAWERAHFDIEDMDERSIGNTVETAWKQRPYDESKIRSLDPKVDPLGPATVHGNKPSRGAIIDAELKAEDEEILRKKKEKPWMGID</sequence>
<name>A0A0C9ZN36_9AGAM</name>
<dbReference type="EMBL" id="KN833697">
    <property type="protein sequence ID" value="KIK27329.1"/>
    <property type="molecule type" value="Genomic_DNA"/>
</dbReference>
<evidence type="ECO:0000256" key="1">
    <source>
        <dbReference type="SAM" id="MobiDB-lite"/>
    </source>
</evidence>
<accession>A0A0C9ZN36</accession>
<dbReference type="HOGENOM" id="CLU_135765_1_0_1"/>
<reference evidence="2 3" key="1">
    <citation type="submission" date="2014-04" db="EMBL/GenBank/DDBJ databases">
        <authorList>
            <consortium name="DOE Joint Genome Institute"/>
            <person name="Kuo A."/>
            <person name="Kohler A."/>
            <person name="Costa M.D."/>
            <person name="Nagy L.G."/>
            <person name="Floudas D."/>
            <person name="Copeland A."/>
            <person name="Barry K.W."/>
            <person name="Cichocki N."/>
            <person name="Veneault-Fourrey C."/>
            <person name="LaButti K."/>
            <person name="Lindquist E.A."/>
            <person name="Lipzen A."/>
            <person name="Lundell T."/>
            <person name="Morin E."/>
            <person name="Murat C."/>
            <person name="Sun H."/>
            <person name="Tunlid A."/>
            <person name="Henrissat B."/>
            <person name="Grigoriev I.V."/>
            <person name="Hibbett D.S."/>
            <person name="Martin F."/>
            <person name="Nordberg H.P."/>
            <person name="Cantor M.N."/>
            <person name="Hua S.X."/>
        </authorList>
    </citation>
    <scope>NUCLEOTIDE SEQUENCE [LARGE SCALE GENOMIC DNA]</scope>
    <source>
        <strain evidence="2 3">441</strain>
    </source>
</reference>
<keyword evidence="3" id="KW-1185">Reference proteome</keyword>
<proteinExistence type="predicted"/>
<reference evidence="3" key="2">
    <citation type="submission" date="2015-01" db="EMBL/GenBank/DDBJ databases">
        <title>Evolutionary Origins and Diversification of the Mycorrhizal Mutualists.</title>
        <authorList>
            <consortium name="DOE Joint Genome Institute"/>
            <consortium name="Mycorrhizal Genomics Consortium"/>
            <person name="Kohler A."/>
            <person name="Kuo A."/>
            <person name="Nagy L.G."/>
            <person name="Floudas D."/>
            <person name="Copeland A."/>
            <person name="Barry K.W."/>
            <person name="Cichocki N."/>
            <person name="Veneault-Fourrey C."/>
            <person name="LaButti K."/>
            <person name="Lindquist E.A."/>
            <person name="Lipzen A."/>
            <person name="Lundell T."/>
            <person name="Morin E."/>
            <person name="Murat C."/>
            <person name="Riley R."/>
            <person name="Ohm R."/>
            <person name="Sun H."/>
            <person name="Tunlid A."/>
            <person name="Henrissat B."/>
            <person name="Grigoriev I.V."/>
            <person name="Hibbett D.S."/>
            <person name="Martin F."/>
        </authorList>
    </citation>
    <scope>NUCLEOTIDE SEQUENCE [LARGE SCALE GENOMIC DNA]</scope>
    <source>
        <strain evidence="3">441</strain>
    </source>
</reference>